<evidence type="ECO:0000313" key="1">
    <source>
        <dbReference type="EMBL" id="AUG97417.1"/>
    </source>
</evidence>
<dbReference type="Gene3D" id="2.60.40.10">
    <property type="entry name" value="Immunoglobulins"/>
    <property type="match status" value="1"/>
</dbReference>
<keyword evidence="2" id="KW-1185">Reference proteome</keyword>
<accession>A0ABM6QHJ1</accession>
<organism evidence="1 2">
    <name type="scientific">Pseudomonas glycinae</name>
    <dbReference type="NCBI Taxonomy" id="1785145"/>
    <lineage>
        <taxon>Bacteria</taxon>
        <taxon>Pseudomonadati</taxon>
        <taxon>Pseudomonadota</taxon>
        <taxon>Gammaproteobacteria</taxon>
        <taxon>Pseudomonadales</taxon>
        <taxon>Pseudomonadaceae</taxon>
        <taxon>Pseudomonas</taxon>
    </lineage>
</organism>
<reference evidence="1" key="1">
    <citation type="submission" date="2017-12" db="EMBL/GenBank/DDBJ databases">
        <title>Pseudomonas sp. MS586 complete sequence.</title>
        <authorList>
            <person name="Lu S."/>
            <person name="Deng P."/>
        </authorList>
    </citation>
    <scope>NUCLEOTIDE SEQUENCE</scope>
    <source>
        <strain evidence="1">MS586</strain>
    </source>
</reference>
<dbReference type="InterPro" id="IPR013783">
    <property type="entry name" value="Ig-like_fold"/>
</dbReference>
<dbReference type="EMBL" id="CP014205">
    <property type="protein sequence ID" value="AUG97417.1"/>
    <property type="molecule type" value="Genomic_DNA"/>
</dbReference>
<protein>
    <recommendedName>
        <fullName evidence="3">Bacterial Ig domain-containing protein</fullName>
    </recommendedName>
</protein>
<proteinExistence type="predicted"/>
<name>A0ABM6QHJ1_9PSED</name>
<evidence type="ECO:0000313" key="2">
    <source>
        <dbReference type="Proteomes" id="UP000075187"/>
    </source>
</evidence>
<dbReference type="Proteomes" id="UP000075187">
    <property type="component" value="Chromosome"/>
</dbReference>
<evidence type="ECO:0008006" key="3">
    <source>
        <dbReference type="Google" id="ProtNLM"/>
    </source>
</evidence>
<gene>
    <name evidence="1" type="ORF">AWU82_28450</name>
</gene>
<sequence>MSTSKSNATAIVSIKDSKGEVHEGGVTPDTRVTVAGLAEPGTTVEVRDGTISKGNVATDVTGNWQMLIKGLAVSVHSITALAGGSVSAPRTFTVVEK</sequence>
<dbReference type="RefSeq" id="WP_084776952.1">
    <property type="nucleotide sequence ID" value="NZ_BQIG01000029.1"/>
</dbReference>